<protein>
    <submittedName>
        <fullName evidence="1">Putative glutamine amidotransferase</fullName>
    </submittedName>
</protein>
<dbReference type="GO" id="GO:0033969">
    <property type="term" value="F:gamma-glutamyl-gamma-aminobutyrate hydrolase activity"/>
    <property type="evidence" value="ECO:0007669"/>
    <property type="project" value="TreeGrafter"/>
</dbReference>
<keyword evidence="1" id="KW-0808">Transferase</keyword>
<dbReference type="AlphaFoldDB" id="A0A1G6JZ37"/>
<dbReference type="PANTHER" id="PTHR43235:SF1">
    <property type="entry name" value="GLUTAMINE AMIDOTRANSFERASE PB2B2.05-RELATED"/>
    <property type="match status" value="1"/>
</dbReference>
<dbReference type="GO" id="GO:0005829">
    <property type="term" value="C:cytosol"/>
    <property type="evidence" value="ECO:0007669"/>
    <property type="project" value="TreeGrafter"/>
</dbReference>
<keyword evidence="2" id="KW-1185">Reference proteome</keyword>
<dbReference type="SUPFAM" id="SSF52317">
    <property type="entry name" value="Class I glutamine amidotransferase-like"/>
    <property type="match status" value="1"/>
</dbReference>
<keyword evidence="1" id="KW-0315">Glutamine amidotransferase</keyword>
<dbReference type="RefSeq" id="WP_090775752.1">
    <property type="nucleotide sequence ID" value="NZ_FMYM01000006.1"/>
</dbReference>
<dbReference type="InterPro" id="IPR029062">
    <property type="entry name" value="Class_I_gatase-like"/>
</dbReference>
<sequence>MLCIGISSSVQDHTHVLTAFDNVNAVNMERTLPFVLPNVESKKAYRYVEQLDGVLLTGGGDIDPSLFGEDPHPSLGEITPVRDLFEVAVVQACLEQKKPLLAICRGAQILAIAAGGDMYQDLPVQFEGTLIQHAQRAPRSHRSHLIHIKKGSLLADIAQSTHEKVNSFHHQAVRRVPSNFRAVAWSRDGVIEAIEHKKSPFMIGVQWHPENLLATNDTFSKRLFDAFIQACEQRKEVDGR</sequence>
<dbReference type="STRING" id="1464122.SAMN05421737_106138"/>
<proteinExistence type="predicted"/>
<dbReference type="PROSITE" id="PS51273">
    <property type="entry name" value="GATASE_TYPE_1"/>
    <property type="match status" value="1"/>
</dbReference>
<dbReference type="Gene3D" id="3.40.50.880">
    <property type="match status" value="1"/>
</dbReference>
<dbReference type="Proteomes" id="UP000242662">
    <property type="component" value="Unassembled WGS sequence"/>
</dbReference>
<dbReference type="PANTHER" id="PTHR43235">
    <property type="entry name" value="GLUTAMINE AMIDOTRANSFERASE PB2B2.05-RELATED"/>
    <property type="match status" value="1"/>
</dbReference>
<dbReference type="OrthoDB" id="9813383at2"/>
<dbReference type="InterPro" id="IPR011697">
    <property type="entry name" value="Peptidase_C26"/>
</dbReference>
<dbReference type="CDD" id="cd01745">
    <property type="entry name" value="GATase1_2"/>
    <property type="match status" value="1"/>
</dbReference>
<accession>A0A1G6JZ37</accession>
<evidence type="ECO:0000313" key="2">
    <source>
        <dbReference type="Proteomes" id="UP000242662"/>
    </source>
</evidence>
<dbReference type="Pfam" id="PF07722">
    <property type="entry name" value="Peptidase_C26"/>
    <property type="match status" value="1"/>
</dbReference>
<dbReference type="GO" id="GO:0006598">
    <property type="term" value="P:polyamine catabolic process"/>
    <property type="evidence" value="ECO:0007669"/>
    <property type="project" value="TreeGrafter"/>
</dbReference>
<evidence type="ECO:0000313" key="1">
    <source>
        <dbReference type="EMBL" id="SDC24000.1"/>
    </source>
</evidence>
<organism evidence="1 2">
    <name type="scientific">Shouchella lonarensis</name>
    <dbReference type="NCBI Taxonomy" id="1464122"/>
    <lineage>
        <taxon>Bacteria</taxon>
        <taxon>Bacillati</taxon>
        <taxon>Bacillota</taxon>
        <taxon>Bacilli</taxon>
        <taxon>Bacillales</taxon>
        <taxon>Bacillaceae</taxon>
        <taxon>Shouchella</taxon>
    </lineage>
</organism>
<dbReference type="GO" id="GO:0016740">
    <property type="term" value="F:transferase activity"/>
    <property type="evidence" value="ECO:0007669"/>
    <property type="project" value="UniProtKB-KW"/>
</dbReference>
<dbReference type="InterPro" id="IPR044668">
    <property type="entry name" value="PuuD-like"/>
</dbReference>
<reference evidence="2" key="1">
    <citation type="submission" date="2016-09" db="EMBL/GenBank/DDBJ databases">
        <authorList>
            <person name="Varghese N."/>
            <person name="Submissions S."/>
        </authorList>
    </citation>
    <scope>NUCLEOTIDE SEQUENCE [LARGE SCALE GENOMIC DNA]</scope>
    <source>
        <strain evidence="2">25nlg</strain>
    </source>
</reference>
<gene>
    <name evidence="1" type="ORF">SAMN05421737_106138</name>
</gene>
<dbReference type="EMBL" id="FMYM01000006">
    <property type="protein sequence ID" value="SDC24000.1"/>
    <property type="molecule type" value="Genomic_DNA"/>
</dbReference>
<name>A0A1G6JZ37_9BACI</name>